<dbReference type="Proteomes" id="UP001610446">
    <property type="component" value="Unassembled WGS sequence"/>
</dbReference>
<accession>A0ABR4KLY0</accession>
<organism evidence="1 2">
    <name type="scientific">Aspergillus pseudoustus</name>
    <dbReference type="NCBI Taxonomy" id="1810923"/>
    <lineage>
        <taxon>Eukaryota</taxon>
        <taxon>Fungi</taxon>
        <taxon>Dikarya</taxon>
        <taxon>Ascomycota</taxon>
        <taxon>Pezizomycotina</taxon>
        <taxon>Eurotiomycetes</taxon>
        <taxon>Eurotiomycetidae</taxon>
        <taxon>Eurotiales</taxon>
        <taxon>Aspergillaceae</taxon>
        <taxon>Aspergillus</taxon>
        <taxon>Aspergillus subgen. Nidulantes</taxon>
    </lineage>
</organism>
<comment type="caution">
    <text evidence="1">The sequence shown here is derived from an EMBL/GenBank/DDBJ whole genome shotgun (WGS) entry which is preliminary data.</text>
</comment>
<sequence length="254" mass="28986">MKPPMDSRTQNAHDTFLKLGLTLSPIPAAEDKEAWQVEENAGDMSKLEHMEAFFEDCQLVFNTGPRDERLIPRRLPIILFGVLAKVKREHHQQLGDQDLPRRPQWLNQTKLQANVIHEGKRELVETPVDYTLVYGRREKLAFNLVVLRENSLNMQDKTWEALTAMGTVQRARPLPSYNTGVYGLHTNSYEWHFLHLSAGGEYSALRLSWDTDRPQIIALLLKTSKQAVDLAQKAGGVNLNVPDNERLRANCVPQ</sequence>
<protein>
    <submittedName>
        <fullName evidence="1">Uncharacterized protein</fullName>
    </submittedName>
</protein>
<keyword evidence="2" id="KW-1185">Reference proteome</keyword>
<evidence type="ECO:0000313" key="1">
    <source>
        <dbReference type="EMBL" id="KAL2853286.1"/>
    </source>
</evidence>
<proteinExistence type="predicted"/>
<gene>
    <name evidence="1" type="ORF">BJY01DRAFT_244251</name>
</gene>
<dbReference type="EMBL" id="JBFXLU010000021">
    <property type="protein sequence ID" value="KAL2853286.1"/>
    <property type="molecule type" value="Genomic_DNA"/>
</dbReference>
<reference evidence="1 2" key="1">
    <citation type="submission" date="2024-07" db="EMBL/GenBank/DDBJ databases">
        <title>Section-level genome sequencing and comparative genomics of Aspergillus sections Usti and Cavernicolus.</title>
        <authorList>
            <consortium name="Lawrence Berkeley National Laboratory"/>
            <person name="Nybo J.L."/>
            <person name="Vesth T.C."/>
            <person name="Theobald S."/>
            <person name="Frisvad J.C."/>
            <person name="Larsen T.O."/>
            <person name="Kjaerboelling I."/>
            <person name="Rothschild-Mancinelli K."/>
            <person name="Lyhne E.K."/>
            <person name="Kogle M.E."/>
            <person name="Barry K."/>
            <person name="Clum A."/>
            <person name="Na H."/>
            <person name="Ledsgaard L."/>
            <person name="Lin J."/>
            <person name="Lipzen A."/>
            <person name="Kuo A."/>
            <person name="Riley R."/>
            <person name="Mondo S."/>
            <person name="Labutti K."/>
            <person name="Haridas S."/>
            <person name="Pangalinan J."/>
            <person name="Salamov A.A."/>
            <person name="Simmons B.A."/>
            <person name="Magnuson J.K."/>
            <person name="Chen J."/>
            <person name="Drula E."/>
            <person name="Henrissat B."/>
            <person name="Wiebenga A."/>
            <person name="Lubbers R.J."/>
            <person name="Gomes A.C."/>
            <person name="Makela M.R."/>
            <person name="Stajich J."/>
            <person name="Grigoriev I.V."/>
            <person name="Mortensen U.H."/>
            <person name="De Vries R.P."/>
            <person name="Baker S.E."/>
            <person name="Andersen M.R."/>
        </authorList>
    </citation>
    <scope>NUCLEOTIDE SEQUENCE [LARGE SCALE GENOMIC DNA]</scope>
    <source>
        <strain evidence="1 2">CBS 123904</strain>
    </source>
</reference>
<name>A0ABR4KLY0_9EURO</name>
<evidence type="ECO:0000313" key="2">
    <source>
        <dbReference type="Proteomes" id="UP001610446"/>
    </source>
</evidence>